<keyword evidence="8 9" id="KW-0862">Zinc</keyword>
<keyword evidence="7 9" id="KW-0378">Hydrolase</keyword>
<keyword evidence="4 9" id="KW-0540">Nuclease</keyword>
<dbReference type="HAMAP" id="MF_01818">
    <property type="entry name" value="RNase_Z_BN"/>
    <property type="match status" value="1"/>
</dbReference>
<feature type="binding site" evidence="9">
    <location>
        <position position="61"/>
    </location>
    <ligand>
        <name>Zn(2+)</name>
        <dbReference type="ChEBI" id="CHEBI:29105"/>
        <label>1</label>
        <note>catalytic</note>
    </ligand>
</feature>
<feature type="binding site" evidence="9">
    <location>
        <position position="138"/>
    </location>
    <ligand>
        <name>Zn(2+)</name>
        <dbReference type="ChEBI" id="CHEBI:29105"/>
        <label>1</label>
        <note>catalytic</note>
    </ligand>
</feature>
<evidence type="ECO:0000256" key="5">
    <source>
        <dbReference type="ARBA" id="ARBA00022723"/>
    </source>
</evidence>
<dbReference type="FunFam" id="3.60.15.10:FF:000002">
    <property type="entry name" value="Ribonuclease Z"/>
    <property type="match status" value="1"/>
</dbReference>
<protein>
    <recommendedName>
        <fullName evidence="9">Ribonuclease Z</fullName>
        <shortName evidence="9">RNase Z</shortName>
        <ecNumber evidence="9">3.1.26.11</ecNumber>
    </recommendedName>
    <alternativeName>
        <fullName evidence="9">tRNA 3 endonuclease</fullName>
    </alternativeName>
    <alternativeName>
        <fullName evidence="9">tRNase Z</fullName>
    </alternativeName>
</protein>
<feature type="binding site" evidence="9">
    <location>
        <position position="63"/>
    </location>
    <ligand>
        <name>Zn(2+)</name>
        <dbReference type="ChEBI" id="CHEBI:29105"/>
        <label>1</label>
        <note>catalytic</note>
    </ligand>
</feature>
<proteinExistence type="inferred from homology"/>
<comment type="catalytic activity">
    <reaction evidence="1 9">
        <text>Endonucleolytic cleavage of RNA, removing extra 3' nucleotides from tRNA precursor, generating 3' termini of tRNAs. A 3'-hydroxy group is left at the tRNA terminus and a 5'-phosphoryl group is left at the trailer molecule.</text>
        <dbReference type="EC" id="3.1.26.11"/>
    </reaction>
</comment>
<dbReference type="AlphaFoldDB" id="A0AA96V876"/>
<comment type="similarity">
    <text evidence="9">Belongs to the RNase Z family.</text>
</comment>
<keyword evidence="5 9" id="KW-0479">Metal-binding</keyword>
<evidence type="ECO:0000313" key="11">
    <source>
        <dbReference type="EMBL" id="WNY27078.1"/>
    </source>
</evidence>
<feature type="domain" description="Metallo-beta-lactamase" evidence="10">
    <location>
        <begin position="19"/>
        <end position="192"/>
    </location>
</feature>
<feature type="binding site" evidence="9">
    <location>
        <position position="267"/>
    </location>
    <ligand>
        <name>Zn(2+)</name>
        <dbReference type="ChEBI" id="CHEBI:29105"/>
        <label>2</label>
        <note>catalytic</note>
    </ligand>
</feature>
<evidence type="ECO:0000256" key="2">
    <source>
        <dbReference type="ARBA" id="ARBA00011738"/>
    </source>
</evidence>
<evidence type="ECO:0000256" key="7">
    <source>
        <dbReference type="ARBA" id="ARBA00022801"/>
    </source>
</evidence>
<name>A0AA96V876_9EURY</name>
<evidence type="ECO:0000256" key="8">
    <source>
        <dbReference type="ARBA" id="ARBA00022833"/>
    </source>
</evidence>
<evidence type="ECO:0000256" key="6">
    <source>
        <dbReference type="ARBA" id="ARBA00022759"/>
    </source>
</evidence>
<keyword evidence="6 9" id="KW-0255">Endonuclease</keyword>
<dbReference type="InterPro" id="IPR036866">
    <property type="entry name" value="RibonucZ/Hydroxyglut_hydro"/>
</dbReference>
<dbReference type="EC" id="3.1.26.11" evidence="9"/>
<evidence type="ECO:0000313" key="12">
    <source>
        <dbReference type="Proteomes" id="UP001304970"/>
    </source>
</evidence>
<dbReference type="Pfam" id="PF23023">
    <property type="entry name" value="Anti-Pycsar_Apyc1"/>
    <property type="match status" value="1"/>
</dbReference>
<dbReference type="CDD" id="cd07717">
    <property type="entry name" value="RNaseZ_ZiPD-like_MBL-fold"/>
    <property type="match status" value="1"/>
</dbReference>
<reference evidence="11 12" key="1">
    <citation type="submission" date="2023-07" db="EMBL/GenBank/DDBJ databases">
        <title>Closed genome sequence of Methanosarcinaceae archaeon Am2.</title>
        <authorList>
            <person name="Poehlein A."/>
            <person name="Protasov E."/>
            <person name="Platt K."/>
            <person name="Reeh H."/>
            <person name="Daniel R."/>
            <person name="Brune A."/>
        </authorList>
    </citation>
    <scope>NUCLEOTIDE SEQUENCE [LARGE SCALE GENOMIC DNA]</scope>
    <source>
        <strain evidence="11 12">Am2</strain>
    </source>
</reference>
<sequence length="306" mass="34020">MIKIVFLGTGGGFPSKDRNTSSILIQREGEMILFDCGEGTQQQMMRAKTGMMKLHSIFLSHFHGDHILGLPGLLQTLAFLGQMEEIAVYGPFGIDEIMDAFSKLGMHKLKFPLKVVELSPGDIVRYDGYSVKAVRADHDRPALGFVLEEDERPGRFLRDRAVELGVAPGPAFSKLHSGQSITLPNKTVVSSDMVVGPKRPGLKIAYSGDTRETDLFFYEAQDADAVIHEATFTSDMKENADEWAHSTAKGVAKLAKKYNVRQLILTHISQRFSEDVAPVLDEAKTEFENTMIAQDLMEIDLKNRDE</sequence>
<dbReference type="GO" id="GO:0042802">
    <property type="term" value="F:identical protein binding"/>
    <property type="evidence" value="ECO:0007669"/>
    <property type="project" value="UniProtKB-ARBA"/>
</dbReference>
<dbReference type="PANTHER" id="PTHR46018:SF2">
    <property type="entry name" value="ZINC PHOSPHODIESTERASE ELAC PROTEIN 1"/>
    <property type="match status" value="1"/>
</dbReference>
<comment type="cofactor">
    <cofactor evidence="9">
        <name>Zn(2+)</name>
        <dbReference type="ChEBI" id="CHEBI:29105"/>
    </cofactor>
    <text evidence="9">Binds 2 Zn(2+) ions.</text>
</comment>
<dbReference type="SMART" id="SM00849">
    <property type="entry name" value="Lactamase_B"/>
    <property type="match status" value="1"/>
</dbReference>
<gene>
    <name evidence="9 11" type="primary">rnz</name>
    <name evidence="11" type="ORF">MsAm2_08640</name>
</gene>
<evidence type="ECO:0000256" key="9">
    <source>
        <dbReference type="HAMAP-Rule" id="MF_01818"/>
    </source>
</evidence>
<comment type="function">
    <text evidence="9">Zinc phosphodiesterase, which displays some tRNA 3'-processing endonuclease activity. Probably involved in tRNA maturation, by removing a 3'-trailer from precursor tRNA.</text>
</comment>
<evidence type="ECO:0000256" key="3">
    <source>
        <dbReference type="ARBA" id="ARBA00022694"/>
    </source>
</evidence>
<dbReference type="GO" id="GO:0008270">
    <property type="term" value="F:zinc ion binding"/>
    <property type="evidence" value="ECO:0007669"/>
    <property type="project" value="UniProtKB-UniRule"/>
</dbReference>
<feature type="binding site" evidence="9">
    <location>
        <position position="209"/>
    </location>
    <ligand>
        <name>Zn(2+)</name>
        <dbReference type="ChEBI" id="CHEBI:29105"/>
        <label>2</label>
        <note>catalytic</note>
    </ligand>
</feature>
<dbReference type="NCBIfam" id="TIGR02651">
    <property type="entry name" value="RNase_Z"/>
    <property type="match status" value="1"/>
</dbReference>
<dbReference type="GO" id="GO:0042781">
    <property type="term" value="F:3'-tRNA processing endoribonuclease activity"/>
    <property type="evidence" value="ECO:0007669"/>
    <property type="project" value="UniProtKB-UniRule"/>
</dbReference>
<feature type="binding site" evidence="9">
    <location>
        <position position="66"/>
    </location>
    <ligand>
        <name>Zn(2+)</name>
        <dbReference type="ChEBI" id="CHEBI:29105"/>
        <label>2</label>
        <note>catalytic</note>
    </ligand>
</feature>
<dbReference type="Gene3D" id="3.60.15.10">
    <property type="entry name" value="Ribonuclease Z/Hydroxyacylglutathione hydrolase-like"/>
    <property type="match status" value="1"/>
</dbReference>
<feature type="binding site" evidence="9">
    <location>
        <position position="65"/>
    </location>
    <ligand>
        <name>Zn(2+)</name>
        <dbReference type="ChEBI" id="CHEBI:29105"/>
        <label>2</label>
        <note>catalytic</note>
    </ligand>
</feature>
<dbReference type="Proteomes" id="UP001304970">
    <property type="component" value="Chromosome"/>
</dbReference>
<dbReference type="InterPro" id="IPR001279">
    <property type="entry name" value="Metallo-B-lactamas"/>
</dbReference>
<dbReference type="Pfam" id="PF12706">
    <property type="entry name" value="Lactamase_B_2"/>
    <property type="match status" value="1"/>
</dbReference>
<dbReference type="EMBL" id="CP131061">
    <property type="protein sequence ID" value="WNY27078.1"/>
    <property type="molecule type" value="Genomic_DNA"/>
</dbReference>
<keyword evidence="12" id="KW-1185">Reference proteome</keyword>
<accession>A0AA96V876</accession>
<dbReference type="RefSeq" id="WP_338097060.1">
    <property type="nucleotide sequence ID" value="NZ_CP131061.1"/>
</dbReference>
<dbReference type="InterPro" id="IPR013471">
    <property type="entry name" value="RNase_Z/BN"/>
</dbReference>
<evidence type="ECO:0000256" key="4">
    <source>
        <dbReference type="ARBA" id="ARBA00022722"/>
    </source>
</evidence>
<dbReference type="NCBIfam" id="NF000801">
    <property type="entry name" value="PRK00055.1-3"/>
    <property type="match status" value="1"/>
</dbReference>
<evidence type="ECO:0000256" key="1">
    <source>
        <dbReference type="ARBA" id="ARBA00000402"/>
    </source>
</evidence>
<keyword evidence="3 9" id="KW-0819">tRNA processing</keyword>
<evidence type="ECO:0000259" key="10">
    <source>
        <dbReference type="SMART" id="SM00849"/>
    </source>
</evidence>
<dbReference type="SUPFAM" id="SSF56281">
    <property type="entry name" value="Metallo-hydrolase/oxidoreductase"/>
    <property type="match status" value="1"/>
</dbReference>
<dbReference type="PANTHER" id="PTHR46018">
    <property type="entry name" value="ZINC PHOSPHODIESTERASE ELAC PROTEIN 1"/>
    <property type="match status" value="1"/>
</dbReference>
<feature type="active site" description="Proton acceptor" evidence="9">
    <location>
        <position position="65"/>
    </location>
</feature>
<feature type="binding site" evidence="9">
    <location>
        <position position="209"/>
    </location>
    <ligand>
        <name>Zn(2+)</name>
        <dbReference type="ChEBI" id="CHEBI:29105"/>
        <label>1</label>
        <note>catalytic</note>
    </ligand>
</feature>
<dbReference type="GeneID" id="89228284"/>
<comment type="subunit">
    <text evidence="2 9">Homodimer.</text>
</comment>
<organism evidence="11 12">
    <name type="scientific">Methanolapillus ohkumae</name>
    <dbReference type="NCBI Taxonomy" id="3028298"/>
    <lineage>
        <taxon>Archaea</taxon>
        <taxon>Methanobacteriati</taxon>
        <taxon>Methanobacteriota</taxon>
        <taxon>Stenosarchaea group</taxon>
        <taxon>Methanomicrobia</taxon>
        <taxon>Methanosarcinales</taxon>
        <taxon>Methanosarcinaceae</taxon>
        <taxon>Methanolapillus</taxon>
    </lineage>
</organism>